<organism evidence="3 4">
    <name type="scientific">Nocardia nova</name>
    <dbReference type="NCBI Taxonomy" id="37330"/>
    <lineage>
        <taxon>Bacteria</taxon>
        <taxon>Bacillati</taxon>
        <taxon>Actinomycetota</taxon>
        <taxon>Actinomycetes</taxon>
        <taxon>Mycobacteriales</taxon>
        <taxon>Nocardiaceae</taxon>
        <taxon>Nocardia</taxon>
    </lineage>
</organism>
<dbReference type="EMBL" id="PSZC01000017">
    <property type="protein sequence ID" value="PPJ35966.1"/>
    <property type="molecule type" value="Genomic_DNA"/>
</dbReference>
<comment type="caution">
    <text evidence="3">The sequence shown here is derived from an EMBL/GenBank/DDBJ whole genome shotgun (WGS) entry which is preliminary data.</text>
</comment>
<feature type="region of interest" description="Disordered" evidence="1">
    <location>
        <begin position="187"/>
        <end position="210"/>
    </location>
</feature>
<evidence type="ECO:0000256" key="1">
    <source>
        <dbReference type="SAM" id="MobiDB-lite"/>
    </source>
</evidence>
<accession>A0A2S6AL74</accession>
<feature type="region of interest" description="Disordered" evidence="1">
    <location>
        <begin position="1"/>
        <end position="124"/>
    </location>
</feature>
<evidence type="ECO:0000313" key="4">
    <source>
        <dbReference type="Proteomes" id="UP000239874"/>
    </source>
</evidence>
<gene>
    <name evidence="3" type="ORF">C5E45_22980</name>
</gene>
<feature type="domain" description="DUF732" evidence="2">
    <location>
        <begin position="213"/>
        <end position="290"/>
    </location>
</feature>
<evidence type="ECO:0000313" key="3">
    <source>
        <dbReference type="EMBL" id="PPJ35966.1"/>
    </source>
</evidence>
<feature type="compositionally biased region" description="Basic residues" evidence="1">
    <location>
        <begin position="101"/>
        <end position="115"/>
    </location>
</feature>
<evidence type="ECO:0000259" key="2">
    <source>
        <dbReference type="Pfam" id="PF05305"/>
    </source>
</evidence>
<dbReference type="Pfam" id="PF05305">
    <property type="entry name" value="DUF732"/>
    <property type="match status" value="1"/>
</dbReference>
<reference evidence="3 4" key="1">
    <citation type="submission" date="2018-02" db="EMBL/GenBank/DDBJ databases">
        <title>8 Nocardia nova and 1 Nocardia cyriacigeorgica strain used for evolution to TMP-SMX.</title>
        <authorList>
            <person name="Mehta H."/>
            <person name="Weng J."/>
            <person name="Shamoo Y."/>
        </authorList>
    </citation>
    <scope>NUCLEOTIDE SEQUENCE [LARGE SCALE GENOMIC DNA]</scope>
    <source>
        <strain evidence="3 4">MDA3139</strain>
    </source>
</reference>
<dbReference type="AlphaFoldDB" id="A0A2S6AL74"/>
<sequence>MGDKPSICSLTSKHDTPLRPRRQNGTTHEKDLSTHRHHLGSRVDPRGRLRHNRAGGNSGTGPGDNSFDRRTRCGLLHLSTGSAGTPDHPGAKPVDGDRSRIRPAGRRSRRRRLQRGHVGTGCAPYCSARNGDRGRCRSCPRLQRIPGASGLRSGAVSKKVTGLAVRPIVFGAIAVVAIAGCADSGDRADTATSASHSSTPSPTPRRGEISDQDRVFISQLSDYWLRSVDRADLIEAGEVACRRMRGGEKLQVIAQLADGTIDGNSVRADATKLEHTADFLHAASTAYCPDQLSGVK</sequence>
<proteinExistence type="predicted"/>
<feature type="compositionally biased region" description="Low complexity" evidence="1">
    <location>
        <begin position="190"/>
        <end position="200"/>
    </location>
</feature>
<protein>
    <recommendedName>
        <fullName evidence="2">DUF732 domain-containing protein</fullName>
    </recommendedName>
</protein>
<dbReference type="Proteomes" id="UP000239874">
    <property type="component" value="Unassembled WGS sequence"/>
</dbReference>
<name>A0A2S6AL74_9NOCA</name>
<dbReference type="InterPro" id="IPR007969">
    <property type="entry name" value="DUF732"/>
</dbReference>